<evidence type="ECO:0000256" key="3">
    <source>
        <dbReference type="PROSITE-ProRule" id="PRU10038"/>
    </source>
</evidence>
<dbReference type="Gene3D" id="3.40.50.1820">
    <property type="entry name" value="alpha/beta hydrolase"/>
    <property type="match status" value="1"/>
</dbReference>
<dbReference type="Pfam" id="PF07859">
    <property type="entry name" value="Abhydrolase_3"/>
    <property type="match status" value="1"/>
</dbReference>
<dbReference type="InterPro" id="IPR002168">
    <property type="entry name" value="Lipase_GDXG_HIS_AS"/>
</dbReference>
<accession>A0A6P2C516</accession>
<dbReference type="RefSeq" id="WP_145851285.1">
    <property type="nucleotide sequence ID" value="NZ_RPFW01000001.1"/>
</dbReference>
<protein>
    <submittedName>
        <fullName evidence="5">Alpha/beta hydrolase</fullName>
    </submittedName>
</protein>
<evidence type="ECO:0000259" key="4">
    <source>
        <dbReference type="Pfam" id="PF07859"/>
    </source>
</evidence>
<keyword evidence="6" id="KW-1185">Reference proteome</keyword>
<dbReference type="PROSITE" id="PS01174">
    <property type="entry name" value="LIPASE_GDXG_SER"/>
    <property type="match status" value="1"/>
</dbReference>
<dbReference type="Proteomes" id="UP000460272">
    <property type="component" value="Unassembled WGS sequence"/>
</dbReference>
<dbReference type="PROSITE" id="PS01173">
    <property type="entry name" value="LIPASE_GDXG_HIS"/>
    <property type="match status" value="1"/>
</dbReference>
<dbReference type="InterPro" id="IPR029058">
    <property type="entry name" value="AB_hydrolase_fold"/>
</dbReference>
<proteinExistence type="inferred from homology"/>
<organism evidence="5 6">
    <name type="scientific">Trebonia kvetii</name>
    <dbReference type="NCBI Taxonomy" id="2480626"/>
    <lineage>
        <taxon>Bacteria</taxon>
        <taxon>Bacillati</taxon>
        <taxon>Actinomycetota</taxon>
        <taxon>Actinomycetes</taxon>
        <taxon>Streptosporangiales</taxon>
        <taxon>Treboniaceae</taxon>
        <taxon>Trebonia</taxon>
    </lineage>
</organism>
<sequence>MASKESRRVNRYWETVRSSAGVSQPDELVTNAQWDVLTGEPRGVDYVEVDADGVPALWAVPHGTAKDGPVLLCFHGGGYIGGSMFTHRKMFAHLAKAIGARALSIDYTLLPQGGVFPRPVAEGVTAYRWLLDQGIPAGRVAIAGDSAGGHLAMTVQLRARGEDLPLPAATMLISPWIDMAGSGESLDYNAGKDAIFNKQWILDMAAAFLNGHDPRSPDAAPLHADLSGFGPIYIQVGDAELLLDDSRMLAEHAKQAGVGVQLDEFADQQHSFQMAAGLAPEADDAINRFAAWARPRLGIAEPV</sequence>
<evidence type="ECO:0000313" key="5">
    <source>
        <dbReference type="EMBL" id="TVZ06532.1"/>
    </source>
</evidence>
<dbReference type="PANTHER" id="PTHR48081">
    <property type="entry name" value="AB HYDROLASE SUPERFAMILY PROTEIN C4A8.06C"/>
    <property type="match status" value="1"/>
</dbReference>
<gene>
    <name evidence="5" type="ORF">EAS64_03745</name>
</gene>
<evidence type="ECO:0000256" key="1">
    <source>
        <dbReference type="ARBA" id="ARBA00010515"/>
    </source>
</evidence>
<dbReference type="InterPro" id="IPR013094">
    <property type="entry name" value="AB_hydrolase_3"/>
</dbReference>
<dbReference type="InterPro" id="IPR050300">
    <property type="entry name" value="GDXG_lipolytic_enzyme"/>
</dbReference>
<evidence type="ECO:0000256" key="2">
    <source>
        <dbReference type="ARBA" id="ARBA00022801"/>
    </source>
</evidence>
<dbReference type="EMBL" id="RPFW01000001">
    <property type="protein sequence ID" value="TVZ06532.1"/>
    <property type="molecule type" value="Genomic_DNA"/>
</dbReference>
<reference evidence="5 6" key="1">
    <citation type="submission" date="2018-11" db="EMBL/GenBank/DDBJ databases">
        <title>Trebonia kvetii gen.nov., sp.nov., a novel acidophilic actinobacterium, and proposal of the new actinobacterial family Treboniaceae fam. nov.</title>
        <authorList>
            <person name="Rapoport D."/>
            <person name="Sagova-Mareckova M."/>
            <person name="Sedlacek I."/>
            <person name="Provaznik J."/>
            <person name="Kralova S."/>
            <person name="Pavlinic D."/>
            <person name="Benes V."/>
            <person name="Kopecky J."/>
        </authorList>
    </citation>
    <scope>NUCLEOTIDE SEQUENCE [LARGE SCALE GENOMIC DNA]</scope>
    <source>
        <strain evidence="5 6">15Tr583</strain>
    </source>
</reference>
<feature type="domain" description="Alpha/beta hydrolase fold-3" evidence="4">
    <location>
        <begin position="71"/>
        <end position="273"/>
    </location>
</feature>
<dbReference type="OrthoDB" id="128186at2"/>
<dbReference type="PANTHER" id="PTHR48081:SF8">
    <property type="entry name" value="ALPHA_BETA HYDROLASE FOLD-3 DOMAIN-CONTAINING PROTEIN-RELATED"/>
    <property type="match status" value="1"/>
</dbReference>
<comment type="similarity">
    <text evidence="1">Belongs to the 'GDXG' lipolytic enzyme family.</text>
</comment>
<comment type="caution">
    <text evidence="5">The sequence shown here is derived from an EMBL/GenBank/DDBJ whole genome shotgun (WGS) entry which is preliminary data.</text>
</comment>
<feature type="active site" evidence="3">
    <location>
        <position position="146"/>
    </location>
</feature>
<dbReference type="GO" id="GO:0016787">
    <property type="term" value="F:hydrolase activity"/>
    <property type="evidence" value="ECO:0007669"/>
    <property type="project" value="UniProtKB-KW"/>
</dbReference>
<dbReference type="SUPFAM" id="SSF53474">
    <property type="entry name" value="alpha/beta-Hydrolases"/>
    <property type="match status" value="1"/>
</dbReference>
<keyword evidence="2 5" id="KW-0378">Hydrolase</keyword>
<evidence type="ECO:0000313" key="6">
    <source>
        <dbReference type="Proteomes" id="UP000460272"/>
    </source>
</evidence>
<name>A0A6P2C516_9ACTN</name>
<dbReference type="AlphaFoldDB" id="A0A6P2C516"/>
<dbReference type="InterPro" id="IPR033140">
    <property type="entry name" value="Lipase_GDXG_put_SER_AS"/>
</dbReference>